<dbReference type="RefSeq" id="WP_344709791.1">
    <property type="nucleotide sequence ID" value="NZ_BAAAZD010000002.1"/>
</dbReference>
<keyword evidence="11" id="KW-1185">Reference proteome</keyword>
<dbReference type="InterPro" id="IPR000760">
    <property type="entry name" value="Inositol_monophosphatase-like"/>
</dbReference>
<organism evidence="10 11">
    <name type="scientific">Sphingomonas humi</name>
    <dbReference type="NCBI Taxonomy" id="335630"/>
    <lineage>
        <taxon>Bacteria</taxon>
        <taxon>Pseudomonadati</taxon>
        <taxon>Pseudomonadota</taxon>
        <taxon>Alphaproteobacteria</taxon>
        <taxon>Sphingomonadales</taxon>
        <taxon>Sphingomonadaceae</taxon>
        <taxon>Sphingomonas</taxon>
    </lineage>
</organism>
<evidence type="ECO:0000313" key="11">
    <source>
        <dbReference type="Proteomes" id="UP001501310"/>
    </source>
</evidence>
<feature type="binding site" evidence="9">
    <location>
        <position position="89"/>
    </location>
    <ligand>
        <name>Mg(2+)</name>
        <dbReference type="ChEBI" id="CHEBI:18420"/>
        <label>2</label>
    </ligand>
</feature>
<sequence>MTWAPLLEPLGAACREAGEAIRAIRQRGCAVAHKGDQSPVTEADHAAEAILLAALARHAPGIPVVAEEEVAAGRVPELGDAFFLVDPLDGTREFVRGGDDYTVNIGLVVGGAPVLGLVLAPEQGRLWAGIVGGEAWVESSDGARKPLHVRHPGERLTVVASKSHMNEATRRFLAAELADADLVSIGSSLKFCLLADGSADYYPRLSPTSEWDTAAGHAVLLAAGGQVDGLDGRPLDYAKPRFLNPGFAATATWRGPPLGRYMPEGLEPA</sequence>
<evidence type="ECO:0000256" key="6">
    <source>
        <dbReference type="ARBA" id="ARBA00022801"/>
    </source>
</evidence>
<evidence type="ECO:0000256" key="2">
    <source>
        <dbReference type="ARBA" id="ARBA00005289"/>
    </source>
</evidence>
<dbReference type="PANTHER" id="PTHR43028">
    <property type="entry name" value="3'(2'),5'-BISPHOSPHATE NUCLEOTIDASE 1"/>
    <property type="match status" value="1"/>
</dbReference>
<evidence type="ECO:0000256" key="5">
    <source>
        <dbReference type="ARBA" id="ARBA00022723"/>
    </source>
</evidence>
<dbReference type="InterPro" id="IPR020583">
    <property type="entry name" value="Inositol_monoP_metal-BS"/>
</dbReference>
<keyword evidence="3 9" id="KW-1003">Cell membrane</keyword>
<comment type="cofactor">
    <cofactor evidence="9">
        <name>Mg(2+)</name>
        <dbReference type="ChEBI" id="CHEBI:18420"/>
    </cofactor>
</comment>
<dbReference type="NCBIfam" id="TIGR01331">
    <property type="entry name" value="bisphos_cysQ"/>
    <property type="match status" value="1"/>
</dbReference>
<feature type="binding site" evidence="9">
    <location>
        <position position="212"/>
    </location>
    <ligand>
        <name>Mg(2+)</name>
        <dbReference type="ChEBI" id="CHEBI:18420"/>
        <label>2</label>
    </ligand>
</feature>
<dbReference type="PRINTS" id="PR00377">
    <property type="entry name" value="IMPHPHTASES"/>
</dbReference>
<feature type="binding site" evidence="9">
    <location>
        <position position="88"/>
    </location>
    <ligand>
        <name>Mg(2+)</name>
        <dbReference type="ChEBI" id="CHEBI:18420"/>
        <label>1</label>
    </ligand>
</feature>
<feature type="binding site" evidence="9">
    <location>
        <position position="86"/>
    </location>
    <ligand>
        <name>Mg(2+)</name>
        <dbReference type="ChEBI" id="CHEBI:18420"/>
        <label>1</label>
    </ligand>
</feature>
<evidence type="ECO:0000256" key="4">
    <source>
        <dbReference type="ARBA" id="ARBA00022519"/>
    </source>
</evidence>
<keyword evidence="6 9" id="KW-0378">Hydrolase</keyword>
<evidence type="ECO:0000313" key="10">
    <source>
        <dbReference type="EMBL" id="GAA4005073.1"/>
    </source>
</evidence>
<evidence type="ECO:0000256" key="1">
    <source>
        <dbReference type="ARBA" id="ARBA00001625"/>
    </source>
</evidence>
<dbReference type="InterPro" id="IPR020550">
    <property type="entry name" value="Inositol_monophosphatase_CS"/>
</dbReference>
<dbReference type="Proteomes" id="UP001501310">
    <property type="component" value="Unassembled WGS sequence"/>
</dbReference>
<comment type="similarity">
    <text evidence="2 9">Belongs to the inositol monophosphatase superfamily. CysQ family.</text>
</comment>
<keyword evidence="4 9" id="KW-0997">Cell inner membrane</keyword>
<comment type="caution">
    <text evidence="10">The sequence shown here is derived from an EMBL/GenBank/DDBJ whole genome shotgun (WGS) entry which is preliminary data.</text>
</comment>
<evidence type="ECO:0000256" key="8">
    <source>
        <dbReference type="ARBA" id="ARBA00023136"/>
    </source>
</evidence>
<feature type="binding site" evidence="9">
    <location>
        <position position="67"/>
    </location>
    <ligand>
        <name>substrate</name>
    </ligand>
</feature>
<dbReference type="SUPFAM" id="SSF56655">
    <property type="entry name" value="Carbohydrate phosphatase"/>
    <property type="match status" value="1"/>
</dbReference>
<evidence type="ECO:0000256" key="9">
    <source>
        <dbReference type="HAMAP-Rule" id="MF_02095"/>
    </source>
</evidence>
<comment type="catalytic activity">
    <reaction evidence="1 9">
        <text>adenosine 3',5'-bisphosphate + H2O = AMP + phosphate</text>
        <dbReference type="Rhea" id="RHEA:10040"/>
        <dbReference type="ChEBI" id="CHEBI:15377"/>
        <dbReference type="ChEBI" id="CHEBI:43474"/>
        <dbReference type="ChEBI" id="CHEBI:58343"/>
        <dbReference type="ChEBI" id="CHEBI:456215"/>
        <dbReference type="EC" id="3.1.3.7"/>
    </reaction>
</comment>
<dbReference type="EMBL" id="BAAAZD010000002">
    <property type="protein sequence ID" value="GAA4005073.1"/>
    <property type="molecule type" value="Genomic_DNA"/>
</dbReference>
<feature type="binding site" evidence="9">
    <location>
        <position position="212"/>
    </location>
    <ligand>
        <name>substrate</name>
    </ligand>
</feature>
<dbReference type="CDD" id="cd01638">
    <property type="entry name" value="CysQ"/>
    <property type="match status" value="1"/>
</dbReference>
<protein>
    <recommendedName>
        <fullName evidence="9">3'(2'),5'-bisphosphate nucleotidase CysQ</fullName>
        <ecNumber evidence="9">3.1.3.7</ecNumber>
    </recommendedName>
    <alternativeName>
        <fullName evidence="9">3'(2'),5-bisphosphonucleoside 3'(2')-phosphohydrolase</fullName>
    </alternativeName>
    <alternativeName>
        <fullName evidence="9">3'-phosphoadenosine 5'-phosphate phosphatase</fullName>
        <shortName evidence="9">PAP phosphatase</shortName>
    </alternativeName>
</protein>
<feature type="binding site" evidence="9">
    <location>
        <position position="86"/>
    </location>
    <ligand>
        <name>Mg(2+)</name>
        <dbReference type="ChEBI" id="CHEBI:18420"/>
        <label>2</label>
    </ligand>
</feature>
<keyword evidence="8 9" id="KW-0472">Membrane</keyword>
<evidence type="ECO:0000256" key="3">
    <source>
        <dbReference type="ARBA" id="ARBA00022475"/>
    </source>
</evidence>
<name>A0ABP7S1B2_9SPHN</name>
<comment type="function">
    <text evidence="9">Converts adenosine-3',5'-bisphosphate (PAP) to AMP.</text>
</comment>
<keyword evidence="5 9" id="KW-0479">Metal-binding</keyword>
<dbReference type="PROSITE" id="PS00630">
    <property type="entry name" value="IMP_2"/>
    <property type="match status" value="1"/>
</dbReference>
<dbReference type="Gene3D" id="3.40.190.80">
    <property type="match status" value="1"/>
</dbReference>
<dbReference type="Pfam" id="PF00459">
    <property type="entry name" value="Inositol_P"/>
    <property type="match status" value="1"/>
</dbReference>
<evidence type="ECO:0000256" key="7">
    <source>
        <dbReference type="ARBA" id="ARBA00022842"/>
    </source>
</evidence>
<dbReference type="EC" id="3.1.3.7" evidence="9"/>
<feature type="binding site" evidence="9">
    <location>
        <begin position="88"/>
        <end position="91"/>
    </location>
    <ligand>
        <name>substrate</name>
    </ligand>
</feature>
<feature type="binding site" evidence="9">
    <location>
        <position position="67"/>
    </location>
    <ligand>
        <name>Mg(2+)</name>
        <dbReference type="ChEBI" id="CHEBI:18420"/>
        <label>1</label>
    </ligand>
</feature>
<dbReference type="PROSITE" id="PS00629">
    <property type="entry name" value="IMP_1"/>
    <property type="match status" value="1"/>
</dbReference>
<dbReference type="InterPro" id="IPR050725">
    <property type="entry name" value="CysQ/Inositol_MonoPase"/>
</dbReference>
<comment type="subcellular location">
    <subcellularLocation>
        <location evidence="9">Cell inner membrane</location>
        <topology evidence="9">Peripheral membrane protein</topology>
        <orientation evidence="9">Cytoplasmic side</orientation>
    </subcellularLocation>
</comment>
<gene>
    <name evidence="9 10" type="primary">cysQ</name>
    <name evidence="10" type="ORF">GCM10022211_16590</name>
</gene>
<dbReference type="PANTHER" id="PTHR43028:SF5">
    <property type="entry name" value="3'(2'),5'-BISPHOSPHATE NUCLEOTIDASE 1"/>
    <property type="match status" value="1"/>
</dbReference>
<dbReference type="InterPro" id="IPR006240">
    <property type="entry name" value="CysQ"/>
</dbReference>
<reference evidence="11" key="1">
    <citation type="journal article" date="2019" name="Int. J. Syst. Evol. Microbiol.">
        <title>The Global Catalogue of Microorganisms (GCM) 10K type strain sequencing project: providing services to taxonomists for standard genome sequencing and annotation.</title>
        <authorList>
            <consortium name="The Broad Institute Genomics Platform"/>
            <consortium name="The Broad Institute Genome Sequencing Center for Infectious Disease"/>
            <person name="Wu L."/>
            <person name="Ma J."/>
        </authorList>
    </citation>
    <scope>NUCLEOTIDE SEQUENCE [LARGE SCALE GENOMIC DNA]</scope>
    <source>
        <strain evidence="11">JCM 16603</strain>
    </source>
</reference>
<dbReference type="Gene3D" id="3.30.540.10">
    <property type="entry name" value="Fructose-1,6-Bisphosphatase, subunit A, domain 1"/>
    <property type="match status" value="1"/>
</dbReference>
<keyword evidence="7 9" id="KW-0460">Magnesium</keyword>
<dbReference type="HAMAP" id="MF_02095">
    <property type="entry name" value="CysQ"/>
    <property type="match status" value="1"/>
</dbReference>
<accession>A0ABP7S1B2</accession>
<proteinExistence type="inferred from homology"/>